<evidence type="ECO:0000256" key="4">
    <source>
        <dbReference type="ARBA" id="ARBA00022692"/>
    </source>
</evidence>
<dbReference type="InterPro" id="IPR000515">
    <property type="entry name" value="MetI-like"/>
</dbReference>
<dbReference type="CDD" id="cd06261">
    <property type="entry name" value="TM_PBP2"/>
    <property type="match status" value="1"/>
</dbReference>
<dbReference type="InterPro" id="IPR050809">
    <property type="entry name" value="UgpAE/MalFG_permease"/>
</dbReference>
<feature type="transmembrane region" description="Helical" evidence="7">
    <location>
        <begin position="7"/>
        <end position="31"/>
    </location>
</feature>
<dbReference type="SUPFAM" id="SSF161098">
    <property type="entry name" value="MetI-like"/>
    <property type="match status" value="1"/>
</dbReference>
<dbReference type="RefSeq" id="WP_377849913.1">
    <property type="nucleotide sequence ID" value="NZ_JBHLZU010000002.1"/>
</dbReference>
<keyword evidence="3" id="KW-1003">Cell membrane</keyword>
<sequence>MRRRLSIAGFLAPFLVLFSAFFLLPIGYSIYRSLMVVERTGPLGLGGAEQVFGGLTNYLWAVQEPGFLAGIGRILLFGIVQVPLMIAGATVLALFLDSIDARWAAARWKGFFRVAYFLPYGIPGVLASILWGFLYTPGISPFSELLGVEIDFLGQDTVLWSIANIVTWCFAGYNMLVITAQLNAIDPSLYESARIDGATAWQVAWHVKLPLIRPALVLTTVFSIIGTLQLFAEPMVLKELSTAIDVRFTPNLSAYTEAFANNDYGLAAAQAVLLALTAFVLSFGFLKLVARRDR</sequence>
<evidence type="ECO:0000256" key="1">
    <source>
        <dbReference type="ARBA" id="ARBA00004651"/>
    </source>
</evidence>
<comment type="similarity">
    <text evidence="7">Belongs to the binding-protein-dependent transport system permease family.</text>
</comment>
<evidence type="ECO:0000256" key="6">
    <source>
        <dbReference type="ARBA" id="ARBA00023136"/>
    </source>
</evidence>
<dbReference type="InterPro" id="IPR035906">
    <property type="entry name" value="MetI-like_sf"/>
</dbReference>
<evidence type="ECO:0000256" key="2">
    <source>
        <dbReference type="ARBA" id="ARBA00022448"/>
    </source>
</evidence>
<feature type="transmembrane region" description="Helical" evidence="7">
    <location>
        <begin position="215"/>
        <end position="232"/>
    </location>
</feature>
<protein>
    <submittedName>
        <fullName evidence="9">Carbohydrate ABC transporter permease</fullName>
    </submittedName>
</protein>
<evidence type="ECO:0000256" key="5">
    <source>
        <dbReference type="ARBA" id="ARBA00022989"/>
    </source>
</evidence>
<dbReference type="PANTHER" id="PTHR43227">
    <property type="entry name" value="BLL4140 PROTEIN"/>
    <property type="match status" value="1"/>
</dbReference>
<feature type="transmembrane region" description="Helical" evidence="7">
    <location>
        <begin position="74"/>
        <end position="96"/>
    </location>
</feature>
<dbReference type="EMBL" id="JBHLZU010000002">
    <property type="protein sequence ID" value="MFB9902809.1"/>
    <property type="molecule type" value="Genomic_DNA"/>
</dbReference>
<keyword evidence="4 7" id="KW-0812">Transmembrane</keyword>
<organism evidence="9 10">
    <name type="scientific">Allokutzneria oryzae</name>
    <dbReference type="NCBI Taxonomy" id="1378989"/>
    <lineage>
        <taxon>Bacteria</taxon>
        <taxon>Bacillati</taxon>
        <taxon>Actinomycetota</taxon>
        <taxon>Actinomycetes</taxon>
        <taxon>Pseudonocardiales</taxon>
        <taxon>Pseudonocardiaceae</taxon>
        <taxon>Allokutzneria</taxon>
    </lineage>
</organism>
<dbReference type="Pfam" id="PF00528">
    <property type="entry name" value="BPD_transp_1"/>
    <property type="match status" value="1"/>
</dbReference>
<comment type="caution">
    <text evidence="9">The sequence shown here is derived from an EMBL/GenBank/DDBJ whole genome shotgun (WGS) entry which is preliminary data.</text>
</comment>
<name>A0ABV5ZRW3_9PSEU</name>
<feature type="transmembrane region" description="Helical" evidence="7">
    <location>
        <begin position="267"/>
        <end position="290"/>
    </location>
</feature>
<evidence type="ECO:0000256" key="3">
    <source>
        <dbReference type="ARBA" id="ARBA00022475"/>
    </source>
</evidence>
<accession>A0ABV5ZRW3</accession>
<dbReference type="Proteomes" id="UP001589693">
    <property type="component" value="Unassembled WGS sequence"/>
</dbReference>
<feature type="transmembrane region" description="Helical" evidence="7">
    <location>
        <begin position="158"/>
        <end position="178"/>
    </location>
</feature>
<evidence type="ECO:0000259" key="8">
    <source>
        <dbReference type="PROSITE" id="PS50928"/>
    </source>
</evidence>
<dbReference type="Gene3D" id="1.10.3720.10">
    <property type="entry name" value="MetI-like"/>
    <property type="match status" value="1"/>
</dbReference>
<gene>
    <name evidence="9" type="ORF">ACFFQA_02535</name>
</gene>
<feature type="transmembrane region" description="Helical" evidence="7">
    <location>
        <begin position="117"/>
        <end position="138"/>
    </location>
</feature>
<proteinExistence type="inferred from homology"/>
<dbReference type="PROSITE" id="PS50928">
    <property type="entry name" value="ABC_TM1"/>
    <property type="match status" value="1"/>
</dbReference>
<keyword evidence="5 7" id="KW-1133">Transmembrane helix</keyword>
<reference evidence="9 10" key="1">
    <citation type="submission" date="2024-09" db="EMBL/GenBank/DDBJ databases">
        <authorList>
            <person name="Sun Q."/>
            <person name="Mori K."/>
        </authorList>
    </citation>
    <scope>NUCLEOTIDE SEQUENCE [LARGE SCALE GENOMIC DNA]</scope>
    <source>
        <strain evidence="9 10">TBRC 7907</strain>
    </source>
</reference>
<keyword evidence="6 7" id="KW-0472">Membrane</keyword>
<comment type="subcellular location">
    <subcellularLocation>
        <location evidence="1 7">Cell membrane</location>
        <topology evidence="1 7">Multi-pass membrane protein</topology>
    </subcellularLocation>
</comment>
<dbReference type="PANTHER" id="PTHR43227:SF8">
    <property type="entry name" value="DIACETYLCHITOBIOSE UPTAKE SYSTEM PERMEASE PROTEIN DASB"/>
    <property type="match status" value="1"/>
</dbReference>
<keyword evidence="10" id="KW-1185">Reference proteome</keyword>
<feature type="domain" description="ABC transmembrane type-1" evidence="8">
    <location>
        <begin position="71"/>
        <end position="285"/>
    </location>
</feature>
<evidence type="ECO:0000313" key="9">
    <source>
        <dbReference type="EMBL" id="MFB9902809.1"/>
    </source>
</evidence>
<keyword evidence="2 7" id="KW-0813">Transport</keyword>
<evidence type="ECO:0000256" key="7">
    <source>
        <dbReference type="RuleBase" id="RU363032"/>
    </source>
</evidence>
<evidence type="ECO:0000313" key="10">
    <source>
        <dbReference type="Proteomes" id="UP001589693"/>
    </source>
</evidence>